<accession>A0ABY6IYW7</accession>
<reference evidence="7" key="1">
    <citation type="submission" date="2022-10" db="EMBL/GenBank/DDBJ databases">
        <title>Chitinophaga sp. nov., isolated from soil.</title>
        <authorList>
            <person name="Jeon C.O."/>
        </authorList>
    </citation>
    <scope>NUCLEOTIDE SEQUENCE</scope>
    <source>
        <strain evidence="7">R8</strain>
    </source>
</reference>
<keyword evidence="3 6" id="KW-0812">Transmembrane</keyword>
<dbReference type="EMBL" id="CP107006">
    <property type="protein sequence ID" value="UYQ92570.1"/>
    <property type="molecule type" value="Genomic_DNA"/>
</dbReference>
<evidence type="ECO:0000256" key="2">
    <source>
        <dbReference type="ARBA" id="ARBA00022475"/>
    </source>
</evidence>
<evidence type="ECO:0000256" key="3">
    <source>
        <dbReference type="ARBA" id="ARBA00022692"/>
    </source>
</evidence>
<evidence type="ECO:0000313" key="7">
    <source>
        <dbReference type="EMBL" id="UYQ92570.1"/>
    </source>
</evidence>
<evidence type="ECO:0000256" key="6">
    <source>
        <dbReference type="SAM" id="Phobius"/>
    </source>
</evidence>
<dbReference type="Proteomes" id="UP001162741">
    <property type="component" value="Chromosome"/>
</dbReference>
<keyword evidence="8" id="KW-1185">Reference proteome</keyword>
<organism evidence="7 8">
    <name type="scientific">Chitinophaga horti</name>
    <dbReference type="NCBI Taxonomy" id="2920382"/>
    <lineage>
        <taxon>Bacteria</taxon>
        <taxon>Pseudomonadati</taxon>
        <taxon>Bacteroidota</taxon>
        <taxon>Chitinophagia</taxon>
        <taxon>Chitinophagales</taxon>
        <taxon>Chitinophagaceae</taxon>
        <taxon>Chitinophaga</taxon>
    </lineage>
</organism>
<name>A0ABY6IYW7_9BACT</name>
<keyword evidence="5 6" id="KW-0472">Membrane</keyword>
<evidence type="ECO:0000256" key="1">
    <source>
        <dbReference type="ARBA" id="ARBA00004651"/>
    </source>
</evidence>
<protein>
    <submittedName>
        <fullName evidence="7">Cytochrome C oxidase subunit IV family protein</fullName>
    </submittedName>
</protein>
<dbReference type="InterPro" id="IPR005171">
    <property type="entry name" value="Cyt_c_oxidase_su4_prok"/>
</dbReference>
<feature type="transmembrane region" description="Helical" evidence="6">
    <location>
        <begin position="49"/>
        <end position="67"/>
    </location>
</feature>
<sequence length="139" mass="15690">MAHVDTTTEQASSSTSSIWRTFWILLGITVFEIILAFAHLEWNFMPKMALNGVFVILTVVKAFYIVAEFMHLGHEIKNLILSVLVPLVFFVWFIIAFLADGDSWKNMRKDLSPGRERKIEMAPKDAHGGHGAKPAGNHH</sequence>
<proteinExistence type="predicted"/>
<evidence type="ECO:0000313" key="8">
    <source>
        <dbReference type="Proteomes" id="UP001162741"/>
    </source>
</evidence>
<gene>
    <name evidence="7" type="ORF">MKQ68_21020</name>
</gene>
<dbReference type="RefSeq" id="WP_264280815.1">
    <property type="nucleotide sequence ID" value="NZ_CP107006.1"/>
</dbReference>
<feature type="transmembrane region" description="Helical" evidence="6">
    <location>
        <begin position="79"/>
        <end position="99"/>
    </location>
</feature>
<keyword evidence="4 6" id="KW-1133">Transmembrane helix</keyword>
<feature type="transmembrane region" description="Helical" evidence="6">
    <location>
        <begin position="22"/>
        <end position="42"/>
    </location>
</feature>
<keyword evidence="2" id="KW-1003">Cell membrane</keyword>
<evidence type="ECO:0000256" key="5">
    <source>
        <dbReference type="ARBA" id="ARBA00023136"/>
    </source>
</evidence>
<comment type="subcellular location">
    <subcellularLocation>
        <location evidence="1">Cell membrane</location>
        <topology evidence="1">Multi-pass membrane protein</topology>
    </subcellularLocation>
</comment>
<evidence type="ECO:0000256" key="4">
    <source>
        <dbReference type="ARBA" id="ARBA00022989"/>
    </source>
</evidence>
<dbReference type="Pfam" id="PF03626">
    <property type="entry name" value="COX4_pro"/>
    <property type="match status" value="1"/>
</dbReference>